<proteinExistence type="predicted"/>
<reference evidence="1" key="1">
    <citation type="submission" date="2014-05" db="EMBL/GenBank/DDBJ databases">
        <authorList>
            <person name="Chronopoulou M."/>
        </authorList>
    </citation>
    <scope>NUCLEOTIDE SEQUENCE</scope>
    <source>
        <tissue evidence="1">Whole organism</tissue>
    </source>
</reference>
<sequence>ITFLIEKDVYYLMNDAISISSLLLARFCILTKIITLSHRAVSDSGTMKITEYSRKVQRNMLQYTFDIWSVVTNKSIYTTHSCSIKIRN</sequence>
<feature type="non-terminal residue" evidence="1">
    <location>
        <position position="1"/>
    </location>
</feature>
<organism evidence="1">
    <name type="scientific">Lepeophtheirus salmonis</name>
    <name type="common">Salmon louse</name>
    <name type="synonym">Caligus salmonis</name>
    <dbReference type="NCBI Taxonomy" id="72036"/>
    <lineage>
        <taxon>Eukaryota</taxon>
        <taxon>Metazoa</taxon>
        <taxon>Ecdysozoa</taxon>
        <taxon>Arthropoda</taxon>
        <taxon>Crustacea</taxon>
        <taxon>Multicrustacea</taxon>
        <taxon>Hexanauplia</taxon>
        <taxon>Copepoda</taxon>
        <taxon>Siphonostomatoida</taxon>
        <taxon>Caligidae</taxon>
        <taxon>Lepeophtheirus</taxon>
    </lineage>
</organism>
<name>A0A0K2TK92_LEPSM</name>
<protein>
    <submittedName>
        <fullName evidence="1">Uncharacterized protein</fullName>
    </submittedName>
</protein>
<dbReference type="AlphaFoldDB" id="A0A0K2TK92"/>
<evidence type="ECO:0000313" key="1">
    <source>
        <dbReference type="EMBL" id="CDW26067.1"/>
    </source>
</evidence>
<accession>A0A0K2TK92</accession>
<dbReference type="EMBL" id="HACA01008706">
    <property type="protein sequence ID" value="CDW26067.1"/>
    <property type="molecule type" value="Transcribed_RNA"/>
</dbReference>